<sequence length="317" mass="34510">MSASPVLFDIPADAPRAGVIHVRYRHRYRFVVVGHDLAQHPDLSAVAIGLAVHIQSLPDGADVSVKRLTRRFREGEITIRRALNELVAAGYLERRRVVLGGGRFATRVIWYDKPDSGRTATASQAEAPAPEPAARPEADPLPPPEPRPVPRPETGPVPRPESEPVPRPEPRPAPRPETGPVQRPESEPRTVTVTATPFSSEGPAVGILARLRAVDSRLLLSWRDVHELAPAVDRWLDRSVSPEQITRTLTAALPPGHVPIHHPARFLAYRLAMFLPPPLPVSAPVPTAPPLITCDGCERAFRSHDSGAVCGDCRRAA</sequence>
<dbReference type="InterPro" id="IPR036388">
    <property type="entry name" value="WH-like_DNA-bd_sf"/>
</dbReference>
<feature type="compositionally biased region" description="Polar residues" evidence="1">
    <location>
        <begin position="189"/>
        <end position="199"/>
    </location>
</feature>
<dbReference type="Gene3D" id="1.10.10.10">
    <property type="entry name" value="Winged helix-like DNA-binding domain superfamily/Winged helix DNA-binding domain"/>
    <property type="match status" value="1"/>
</dbReference>
<keyword evidence="3" id="KW-1185">Reference proteome</keyword>
<proteinExistence type="predicted"/>
<evidence type="ECO:0008006" key="4">
    <source>
        <dbReference type="Google" id="ProtNLM"/>
    </source>
</evidence>
<feature type="compositionally biased region" description="Pro residues" evidence="1">
    <location>
        <begin position="129"/>
        <end position="159"/>
    </location>
</feature>
<protein>
    <recommendedName>
        <fullName evidence="4">Helix-turn-helix domain-containing protein</fullName>
    </recommendedName>
</protein>
<organism evidence="2 3">
    <name type="scientific">Streptomyces roseoviridis</name>
    <dbReference type="NCBI Taxonomy" id="67361"/>
    <lineage>
        <taxon>Bacteria</taxon>
        <taxon>Bacillati</taxon>
        <taxon>Actinomycetota</taxon>
        <taxon>Actinomycetes</taxon>
        <taxon>Kitasatosporales</taxon>
        <taxon>Streptomycetaceae</taxon>
        <taxon>Streptomyces</taxon>
    </lineage>
</organism>
<dbReference type="RefSeq" id="WP_345486504.1">
    <property type="nucleotide sequence ID" value="NZ_BAAAWU010000001.1"/>
</dbReference>
<comment type="caution">
    <text evidence="2">The sequence shown here is derived from an EMBL/GenBank/DDBJ whole genome shotgun (WGS) entry which is preliminary data.</text>
</comment>
<evidence type="ECO:0000256" key="1">
    <source>
        <dbReference type="SAM" id="MobiDB-lite"/>
    </source>
</evidence>
<gene>
    <name evidence="2" type="ORF">ACFFTP_04120</name>
</gene>
<accession>A0ABV5QIT7</accession>
<feature type="region of interest" description="Disordered" evidence="1">
    <location>
        <begin position="115"/>
        <end position="201"/>
    </location>
</feature>
<name>A0ABV5QIT7_9ACTN</name>
<evidence type="ECO:0000313" key="3">
    <source>
        <dbReference type="Proteomes" id="UP001589716"/>
    </source>
</evidence>
<reference evidence="2 3" key="1">
    <citation type="submission" date="2024-09" db="EMBL/GenBank/DDBJ databases">
        <authorList>
            <person name="Sun Q."/>
            <person name="Mori K."/>
        </authorList>
    </citation>
    <scope>NUCLEOTIDE SEQUENCE [LARGE SCALE GENOMIC DNA]</scope>
    <source>
        <strain evidence="2 3">JCM 4414</strain>
    </source>
</reference>
<feature type="compositionally biased region" description="Basic and acidic residues" evidence="1">
    <location>
        <begin position="160"/>
        <end position="174"/>
    </location>
</feature>
<dbReference type="Proteomes" id="UP001589716">
    <property type="component" value="Unassembled WGS sequence"/>
</dbReference>
<dbReference type="EMBL" id="JBHMCT010000005">
    <property type="protein sequence ID" value="MFB9553382.1"/>
    <property type="molecule type" value="Genomic_DNA"/>
</dbReference>
<evidence type="ECO:0000313" key="2">
    <source>
        <dbReference type="EMBL" id="MFB9553382.1"/>
    </source>
</evidence>